<dbReference type="Proteomes" id="UP000537825">
    <property type="component" value="Unassembled WGS sequence"/>
</dbReference>
<dbReference type="InterPro" id="IPR011009">
    <property type="entry name" value="Kinase-like_dom_sf"/>
</dbReference>
<dbReference type="PROSITE" id="PS50011">
    <property type="entry name" value="PROTEIN_KINASE_DOM"/>
    <property type="match status" value="1"/>
</dbReference>
<accession>A0A7X4YEL4</accession>
<dbReference type="Gene3D" id="1.10.510.10">
    <property type="entry name" value="Transferase(Phosphotransferase) domain 1"/>
    <property type="match status" value="1"/>
</dbReference>
<dbReference type="GO" id="GO:0005524">
    <property type="term" value="F:ATP binding"/>
    <property type="evidence" value="ECO:0007669"/>
    <property type="project" value="UniProtKB-KW"/>
</dbReference>
<evidence type="ECO:0000259" key="5">
    <source>
        <dbReference type="PROSITE" id="PS50011"/>
    </source>
</evidence>
<dbReference type="PANTHER" id="PTHR43289:SF6">
    <property type="entry name" value="SERINE_THREONINE-PROTEIN KINASE NEKL-3"/>
    <property type="match status" value="1"/>
</dbReference>
<dbReference type="GO" id="GO:0004674">
    <property type="term" value="F:protein serine/threonine kinase activity"/>
    <property type="evidence" value="ECO:0007669"/>
    <property type="project" value="TreeGrafter"/>
</dbReference>
<protein>
    <submittedName>
        <fullName evidence="6">Protein kinase</fullName>
    </submittedName>
</protein>
<dbReference type="EMBL" id="JAAAPK010000006">
    <property type="protein sequence ID" value="NBC42897.1"/>
    <property type="molecule type" value="Genomic_DNA"/>
</dbReference>
<dbReference type="RefSeq" id="WP_161663018.1">
    <property type="nucleotide sequence ID" value="NZ_CBCSLE010000274.1"/>
</dbReference>
<dbReference type="SUPFAM" id="SSF56112">
    <property type="entry name" value="Protein kinase-like (PK-like)"/>
    <property type="match status" value="1"/>
</dbReference>
<gene>
    <name evidence="6" type="ORF">GTZ93_24150</name>
</gene>
<organism evidence="6 7">
    <name type="scientific">Corallococcus exiguus</name>
    <dbReference type="NCBI Taxonomy" id="83462"/>
    <lineage>
        <taxon>Bacteria</taxon>
        <taxon>Pseudomonadati</taxon>
        <taxon>Myxococcota</taxon>
        <taxon>Myxococcia</taxon>
        <taxon>Myxococcales</taxon>
        <taxon>Cystobacterineae</taxon>
        <taxon>Myxococcaceae</taxon>
        <taxon>Corallococcus</taxon>
    </lineage>
</organism>
<dbReference type="Pfam" id="PF00069">
    <property type="entry name" value="Pkinase"/>
    <property type="match status" value="1"/>
</dbReference>
<keyword evidence="1" id="KW-0808">Transferase</keyword>
<sequence length="296" mass="32481">MQIGKYRLIQKLSEGERVETFLAEDARGPCELQRVLPELTRRPELVKTFLSEAENASCLVHPNVQRVLDFGTEDGSAFRVTEPIDGPSLHSLIQALAAQGAPLPLGVCAGLVAQAAMGLAYVHALTDGATGMPLEWAHRDVRPGTVRVSREGVVKVSDFGIAKLAVHDLRTRLTPVDALAYKPPELFQRQSPDLRGDVYGLGMVLYELLTGLRPFVGQDLVGALNAIRSASYVPAVERRPDLPEAMQRILERALATDPVERYPDCPAFHADLERFMSFLDEPVGPDVLARWVARVT</sequence>
<evidence type="ECO:0000256" key="1">
    <source>
        <dbReference type="ARBA" id="ARBA00022679"/>
    </source>
</evidence>
<dbReference type="Gene3D" id="3.30.200.20">
    <property type="entry name" value="Phosphorylase Kinase, domain 1"/>
    <property type="match status" value="1"/>
</dbReference>
<feature type="domain" description="Protein kinase" evidence="5">
    <location>
        <begin position="6"/>
        <end position="279"/>
    </location>
</feature>
<reference evidence="6 7" key="1">
    <citation type="submission" date="2020-01" db="EMBL/GenBank/DDBJ databases">
        <title>The draft genome sequence of Corallococcus exiguus DSM 14696.</title>
        <authorList>
            <person name="Zhang X."/>
            <person name="Zhu H."/>
        </authorList>
    </citation>
    <scope>NUCLEOTIDE SEQUENCE [LARGE SCALE GENOMIC DNA]</scope>
    <source>
        <strain evidence="6 7">DSM 14696</strain>
    </source>
</reference>
<evidence type="ECO:0000313" key="7">
    <source>
        <dbReference type="Proteomes" id="UP000537825"/>
    </source>
</evidence>
<keyword evidence="4" id="KW-0067">ATP-binding</keyword>
<keyword evidence="3 6" id="KW-0418">Kinase</keyword>
<evidence type="ECO:0000256" key="4">
    <source>
        <dbReference type="ARBA" id="ARBA00022840"/>
    </source>
</evidence>
<evidence type="ECO:0000313" key="6">
    <source>
        <dbReference type="EMBL" id="NBC42897.1"/>
    </source>
</evidence>
<dbReference type="AlphaFoldDB" id="A0A7X4YEL4"/>
<evidence type="ECO:0000256" key="3">
    <source>
        <dbReference type="ARBA" id="ARBA00022777"/>
    </source>
</evidence>
<dbReference type="CDD" id="cd14014">
    <property type="entry name" value="STKc_PknB_like"/>
    <property type="match status" value="1"/>
</dbReference>
<keyword evidence="7" id="KW-1185">Reference proteome</keyword>
<comment type="caution">
    <text evidence="6">The sequence shown here is derived from an EMBL/GenBank/DDBJ whole genome shotgun (WGS) entry which is preliminary data.</text>
</comment>
<evidence type="ECO:0000256" key="2">
    <source>
        <dbReference type="ARBA" id="ARBA00022741"/>
    </source>
</evidence>
<dbReference type="PANTHER" id="PTHR43289">
    <property type="entry name" value="MITOGEN-ACTIVATED PROTEIN KINASE KINASE KINASE 20-RELATED"/>
    <property type="match status" value="1"/>
</dbReference>
<proteinExistence type="predicted"/>
<name>A0A7X4YEL4_9BACT</name>
<keyword evidence="2" id="KW-0547">Nucleotide-binding</keyword>
<dbReference type="InterPro" id="IPR000719">
    <property type="entry name" value="Prot_kinase_dom"/>
</dbReference>